<reference evidence="2" key="1">
    <citation type="journal article" date="2023" name="Int. J. Syst. Evol. Microbiol.">
        <title>Sinisalibacter aestuarii sp. nov., isolated from estuarine sediment of the Arakawa River.</title>
        <authorList>
            <person name="Arafat S.T."/>
            <person name="Hirano S."/>
            <person name="Sato A."/>
            <person name="Takeuchi K."/>
            <person name="Yasuda T."/>
            <person name="Terahara T."/>
            <person name="Hamada M."/>
            <person name="Kobayashi T."/>
        </authorList>
    </citation>
    <scope>NUCLEOTIDE SEQUENCE</scope>
    <source>
        <strain evidence="2">B-399</strain>
    </source>
</reference>
<dbReference type="Proteomes" id="UP001144205">
    <property type="component" value="Unassembled WGS sequence"/>
</dbReference>
<name>A0ABQ5LYR2_9RHOB</name>
<evidence type="ECO:0000313" key="3">
    <source>
        <dbReference type="Proteomes" id="UP001144205"/>
    </source>
</evidence>
<feature type="region of interest" description="Disordered" evidence="1">
    <location>
        <begin position="1"/>
        <end position="93"/>
    </location>
</feature>
<sequence>MKISVTTSITNRVRCDDAVRGTKQHPVGDIAQRGPQDAGGEKDQRRLRGRKRGGRGEQPGDPGSHRPGLHQPQQVLPRRQRRGAGERAADRGK</sequence>
<keyword evidence="3" id="KW-1185">Reference proteome</keyword>
<protein>
    <submittedName>
        <fullName evidence="2">Uncharacterized protein</fullName>
    </submittedName>
</protein>
<feature type="compositionally biased region" description="Polar residues" evidence="1">
    <location>
        <begin position="1"/>
        <end position="11"/>
    </location>
</feature>
<feature type="compositionally biased region" description="Basic and acidic residues" evidence="1">
    <location>
        <begin position="83"/>
        <end position="93"/>
    </location>
</feature>
<dbReference type="EMBL" id="BROH01000013">
    <property type="protein sequence ID" value="GKY89541.1"/>
    <property type="molecule type" value="Genomic_DNA"/>
</dbReference>
<organism evidence="2 3">
    <name type="scientific">Sinisalibacter aestuarii</name>
    <dbReference type="NCBI Taxonomy" id="2949426"/>
    <lineage>
        <taxon>Bacteria</taxon>
        <taxon>Pseudomonadati</taxon>
        <taxon>Pseudomonadota</taxon>
        <taxon>Alphaproteobacteria</taxon>
        <taxon>Rhodobacterales</taxon>
        <taxon>Roseobacteraceae</taxon>
        <taxon>Sinisalibacter</taxon>
    </lineage>
</organism>
<evidence type="ECO:0000256" key="1">
    <source>
        <dbReference type="SAM" id="MobiDB-lite"/>
    </source>
</evidence>
<gene>
    <name evidence="2" type="ORF">STA1M1_34100</name>
</gene>
<evidence type="ECO:0000313" key="2">
    <source>
        <dbReference type="EMBL" id="GKY89541.1"/>
    </source>
</evidence>
<proteinExistence type="predicted"/>
<comment type="caution">
    <text evidence="2">The sequence shown here is derived from an EMBL/GenBank/DDBJ whole genome shotgun (WGS) entry which is preliminary data.</text>
</comment>
<accession>A0ABQ5LYR2</accession>